<proteinExistence type="predicted"/>
<evidence type="ECO:0000313" key="2">
    <source>
        <dbReference type="EMBL" id="MEZ2740903.1"/>
    </source>
</evidence>
<evidence type="ECO:0000313" key="3">
    <source>
        <dbReference type="Proteomes" id="UP001567350"/>
    </source>
</evidence>
<keyword evidence="1" id="KW-0175">Coiled coil</keyword>
<sequence>MDLLKTIERMERDVGLVFKRSNVHRDLSAAGELRRPQRGKLFLTKDWHSSYPWQVLRIAVHTYLSIAANVSGRHFSWSDSKDRMEYSPLGERLLLCVDLYRYEQEMLIRDIRDSLRSAAFVESAHFLLFQELLVQQADAIKGVKEYLYLERHRFTREDADALQERLEEAVRALRGTSAQKHNKALYDEAYHAAESIEDYLKGLRGAHPQLEAFAFEICLDTPEGNELAASPLVKRARYQLSSEFPENFLEALKQAAAFVGYLKKFGSAEIKGHLIKLSATAWGEPRCTLLLLGPEVKQLLASGTTQASQLSLIWADFMLGPLGALEGRLGRTMQAPGIRLLPNGEWWLSQKNSSAWKALQDFVDHVFVKELPFMRLRLPRGRRAWSKGRRPDR</sequence>
<dbReference type="RefSeq" id="WP_370894098.1">
    <property type="nucleotide sequence ID" value="NZ_JBGJLR010000024.1"/>
</dbReference>
<feature type="coiled-coil region" evidence="1">
    <location>
        <begin position="152"/>
        <end position="179"/>
    </location>
</feature>
<dbReference type="Proteomes" id="UP001567350">
    <property type="component" value="Unassembled WGS sequence"/>
</dbReference>
<keyword evidence="3" id="KW-1185">Reference proteome</keyword>
<name>A0ABV4IGC8_9BURK</name>
<dbReference type="EMBL" id="JBGJLR010000024">
    <property type="protein sequence ID" value="MEZ2740903.1"/>
    <property type="molecule type" value="Genomic_DNA"/>
</dbReference>
<organism evidence="2 3">
    <name type="scientific">Comamonas jiangduensis</name>
    <dbReference type="NCBI Taxonomy" id="1194168"/>
    <lineage>
        <taxon>Bacteria</taxon>
        <taxon>Pseudomonadati</taxon>
        <taxon>Pseudomonadota</taxon>
        <taxon>Betaproteobacteria</taxon>
        <taxon>Burkholderiales</taxon>
        <taxon>Comamonadaceae</taxon>
        <taxon>Comamonas</taxon>
    </lineage>
</organism>
<accession>A0ABV4IGC8</accession>
<comment type="caution">
    <text evidence="2">The sequence shown here is derived from an EMBL/GenBank/DDBJ whole genome shotgun (WGS) entry which is preliminary data.</text>
</comment>
<evidence type="ECO:0000256" key="1">
    <source>
        <dbReference type="SAM" id="Coils"/>
    </source>
</evidence>
<protein>
    <submittedName>
        <fullName evidence="2">Uncharacterized protein</fullName>
    </submittedName>
</protein>
<reference evidence="2 3" key="1">
    <citation type="submission" date="2024-08" db="EMBL/GenBank/DDBJ databases">
        <authorList>
            <person name="Feng Z."/>
            <person name="Ronholm J."/>
        </authorList>
    </citation>
    <scope>NUCLEOTIDE SEQUENCE [LARGE SCALE GENOMIC DNA]</scope>
    <source>
        <strain evidence="2 3">4-AB0-8</strain>
    </source>
</reference>
<gene>
    <name evidence="2" type="ORF">ACBP88_15865</name>
</gene>